<name>B1FFH1_9BURK</name>
<dbReference type="InterPro" id="IPR035959">
    <property type="entry name" value="RutC-like_sf"/>
</dbReference>
<protein>
    <submittedName>
        <fullName evidence="1">Endoribonuclease L-PSP</fullName>
    </submittedName>
</protein>
<evidence type="ECO:0000313" key="1">
    <source>
        <dbReference type="EMBL" id="EDT03728.1"/>
    </source>
</evidence>
<dbReference type="EMBL" id="ABLC01000060">
    <property type="protein sequence ID" value="EDT03728.1"/>
    <property type="molecule type" value="Genomic_DNA"/>
</dbReference>
<dbReference type="AlphaFoldDB" id="B1FFH1"/>
<evidence type="ECO:0000313" key="2">
    <source>
        <dbReference type="Proteomes" id="UP000005463"/>
    </source>
</evidence>
<comment type="caution">
    <text evidence="1">The sequence shown here is derived from an EMBL/GenBank/DDBJ whole genome shotgun (WGS) entry which is preliminary data.</text>
</comment>
<proteinExistence type="predicted"/>
<dbReference type="SUPFAM" id="SSF55298">
    <property type="entry name" value="YjgF-like"/>
    <property type="match status" value="1"/>
</dbReference>
<dbReference type="Proteomes" id="UP000005463">
    <property type="component" value="Unassembled WGS sequence"/>
</dbReference>
<accession>B1FFH1</accession>
<organism evidence="1 2">
    <name type="scientific">Burkholderia ambifaria IOP40-10</name>
    <dbReference type="NCBI Taxonomy" id="396596"/>
    <lineage>
        <taxon>Bacteria</taxon>
        <taxon>Pseudomonadati</taxon>
        <taxon>Pseudomonadota</taxon>
        <taxon>Betaproteobacteria</taxon>
        <taxon>Burkholderiales</taxon>
        <taxon>Burkholderiaceae</taxon>
        <taxon>Burkholderia</taxon>
        <taxon>Burkholderia cepacia complex</taxon>
    </lineage>
</organism>
<reference evidence="1 2" key="1">
    <citation type="submission" date="2008-03" db="EMBL/GenBank/DDBJ databases">
        <title>Sequencing of the draft genome and assembly of Burkholderia ambifaria IOP40-10.</title>
        <authorList>
            <consortium name="US DOE Joint Genome Institute (JGI-PGF)"/>
            <person name="Copeland A."/>
            <person name="Lucas S."/>
            <person name="Lapidus A."/>
            <person name="Glavina del Rio T."/>
            <person name="Dalin E."/>
            <person name="Tice H."/>
            <person name="Bruce D."/>
            <person name="Goodwin L."/>
            <person name="Pitluck S."/>
            <person name="Larimer F."/>
            <person name="Land M.L."/>
            <person name="Hauser L."/>
            <person name="Tiedje J."/>
            <person name="Richardson P."/>
        </authorList>
    </citation>
    <scope>NUCLEOTIDE SEQUENCE [LARGE SCALE GENOMIC DNA]</scope>
    <source>
        <strain evidence="1 2">IOP40-10</strain>
    </source>
</reference>
<dbReference type="PATRIC" id="fig|396596.7.peg.4973"/>
<gene>
    <name evidence="1" type="ORF">BamIOP4010DRAFT_2781</name>
</gene>
<dbReference type="Gene3D" id="3.30.1330.40">
    <property type="entry name" value="RutC-like"/>
    <property type="match status" value="1"/>
</dbReference>
<sequence length="109" mass="11518">MSGTASIVGHRTLHRGDVVAQTRETIANLAAVLEQAARQGHGPLTLADLSYRVYVRDAGNTAALAAIERALRDAAGADVRALFVHAHVCRDDLLVEIDASAGHPLEQLS</sequence>